<accession>A0A6A6CNU6</accession>
<organism evidence="2 3">
    <name type="scientific">Zasmidium cellare ATCC 36951</name>
    <dbReference type="NCBI Taxonomy" id="1080233"/>
    <lineage>
        <taxon>Eukaryota</taxon>
        <taxon>Fungi</taxon>
        <taxon>Dikarya</taxon>
        <taxon>Ascomycota</taxon>
        <taxon>Pezizomycotina</taxon>
        <taxon>Dothideomycetes</taxon>
        <taxon>Dothideomycetidae</taxon>
        <taxon>Mycosphaerellales</taxon>
        <taxon>Mycosphaerellaceae</taxon>
        <taxon>Zasmidium</taxon>
    </lineage>
</organism>
<protein>
    <submittedName>
        <fullName evidence="2">Uncharacterized protein</fullName>
    </submittedName>
</protein>
<dbReference type="OrthoDB" id="3641776at2759"/>
<dbReference type="RefSeq" id="XP_033668035.1">
    <property type="nucleotide sequence ID" value="XM_033812683.1"/>
</dbReference>
<dbReference type="Proteomes" id="UP000799537">
    <property type="component" value="Unassembled WGS sequence"/>
</dbReference>
<gene>
    <name evidence="2" type="ORF">M409DRAFT_54343</name>
</gene>
<evidence type="ECO:0000313" key="3">
    <source>
        <dbReference type="Proteomes" id="UP000799537"/>
    </source>
</evidence>
<evidence type="ECO:0000313" key="2">
    <source>
        <dbReference type="EMBL" id="KAF2167146.1"/>
    </source>
</evidence>
<name>A0A6A6CNU6_ZASCE</name>
<keyword evidence="3" id="KW-1185">Reference proteome</keyword>
<dbReference type="AlphaFoldDB" id="A0A6A6CNU6"/>
<dbReference type="GeneID" id="54565955"/>
<sequence>MAAAPNTLGCVAAVVSAFQSGADLFQSIKDRSSRRRRMKESDWERAVEGKILHRSLIDGAVQCQAVSGEKCRQFGEEFVKGDAVTMSELQNVMVTLQTEVISALQIGRAVQNATLDLLALHEVVVVSKANALRAMHHLCKRLMTTAPPQYGTLHSPVQSPGLVSRHSFAARSDSTHGCSDSMGVSIPQAVSMPPPGIPERSPARMLSRLQLKDAFPRRSLTKSLKARSSAWFLQSKRHVDAEVDDDTERNNRASIHDSAVGSSVAYSHHHHSTSILSSDLDFIEQRRSSCATADSFEHPEDFYTTAQCSPQEKGHASSPSLSRSSKFQPLSPTQYEFRDDISKASHVAAMEDQCLKRSSQQLPASPLRVFPMQAIHPALR</sequence>
<feature type="region of interest" description="Disordered" evidence="1">
    <location>
        <begin position="306"/>
        <end position="333"/>
    </location>
</feature>
<proteinExistence type="predicted"/>
<reference evidence="2" key="1">
    <citation type="journal article" date="2020" name="Stud. Mycol.">
        <title>101 Dothideomycetes genomes: a test case for predicting lifestyles and emergence of pathogens.</title>
        <authorList>
            <person name="Haridas S."/>
            <person name="Albert R."/>
            <person name="Binder M."/>
            <person name="Bloem J."/>
            <person name="Labutti K."/>
            <person name="Salamov A."/>
            <person name="Andreopoulos B."/>
            <person name="Baker S."/>
            <person name="Barry K."/>
            <person name="Bills G."/>
            <person name="Bluhm B."/>
            <person name="Cannon C."/>
            <person name="Castanera R."/>
            <person name="Culley D."/>
            <person name="Daum C."/>
            <person name="Ezra D."/>
            <person name="Gonzalez J."/>
            <person name="Henrissat B."/>
            <person name="Kuo A."/>
            <person name="Liang C."/>
            <person name="Lipzen A."/>
            <person name="Lutzoni F."/>
            <person name="Magnuson J."/>
            <person name="Mondo S."/>
            <person name="Nolan M."/>
            <person name="Ohm R."/>
            <person name="Pangilinan J."/>
            <person name="Park H.-J."/>
            <person name="Ramirez L."/>
            <person name="Alfaro M."/>
            <person name="Sun H."/>
            <person name="Tritt A."/>
            <person name="Yoshinaga Y."/>
            <person name="Zwiers L.-H."/>
            <person name="Turgeon B."/>
            <person name="Goodwin S."/>
            <person name="Spatafora J."/>
            <person name="Crous P."/>
            <person name="Grigoriev I."/>
        </authorList>
    </citation>
    <scope>NUCLEOTIDE SEQUENCE</scope>
    <source>
        <strain evidence="2">ATCC 36951</strain>
    </source>
</reference>
<feature type="region of interest" description="Disordered" evidence="1">
    <location>
        <begin position="170"/>
        <end position="201"/>
    </location>
</feature>
<dbReference type="EMBL" id="ML993594">
    <property type="protein sequence ID" value="KAF2167146.1"/>
    <property type="molecule type" value="Genomic_DNA"/>
</dbReference>
<feature type="compositionally biased region" description="Polar residues" evidence="1">
    <location>
        <begin position="317"/>
        <end position="333"/>
    </location>
</feature>
<evidence type="ECO:0000256" key="1">
    <source>
        <dbReference type="SAM" id="MobiDB-lite"/>
    </source>
</evidence>